<name>A0A5N6V3A5_ASPTM</name>
<proteinExistence type="predicted"/>
<sequence>MKPHTSTCQTSDIAPSLDKITRISQDIIMLTRQSPAFRYDKANGIISPPLSEIDDMIRLQLMLSAELSRLYAALSRDDQYSMQCTSSHL</sequence>
<evidence type="ECO:0000313" key="1">
    <source>
        <dbReference type="EMBL" id="KAE8165233.1"/>
    </source>
</evidence>
<gene>
    <name evidence="1" type="ORF">BDV40DRAFT_80522</name>
</gene>
<organism evidence="1 2">
    <name type="scientific">Aspergillus tamarii</name>
    <dbReference type="NCBI Taxonomy" id="41984"/>
    <lineage>
        <taxon>Eukaryota</taxon>
        <taxon>Fungi</taxon>
        <taxon>Dikarya</taxon>
        <taxon>Ascomycota</taxon>
        <taxon>Pezizomycotina</taxon>
        <taxon>Eurotiomycetes</taxon>
        <taxon>Eurotiomycetidae</taxon>
        <taxon>Eurotiales</taxon>
        <taxon>Aspergillaceae</taxon>
        <taxon>Aspergillus</taxon>
        <taxon>Aspergillus subgen. Circumdati</taxon>
    </lineage>
</organism>
<accession>A0A5N6V3A5</accession>
<dbReference type="Proteomes" id="UP000326950">
    <property type="component" value="Unassembled WGS sequence"/>
</dbReference>
<dbReference type="EMBL" id="ML738602">
    <property type="protein sequence ID" value="KAE8165233.1"/>
    <property type="molecule type" value="Genomic_DNA"/>
</dbReference>
<dbReference type="AlphaFoldDB" id="A0A5N6V3A5"/>
<keyword evidence="2" id="KW-1185">Reference proteome</keyword>
<evidence type="ECO:0000313" key="2">
    <source>
        <dbReference type="Proteomes" id="UP000326950"/>
    </source>
</evidence>
<protein>
    <submittedName>
        <fullName evidence="1">Uncharacterized protein</fullName>
    </submittedName>
</protein>
<reference evidence="1 2" key="1">
    <citation type="submission" date="2019-04" db="EMBL/GenBank/DDBJ databases">
        <title>Friends and foes A comparative genomics study of 23 Aspergillus species from section Flavi.</title>
        <authorList>
            <consortium name="DOE Joint Genome Institute"/>
            <person name="Kjaerbolling I."/>
            <person name="Vesth T."/>
            <person name="Frisvad J.C."/>
            <person name="Nybo J.L."/>
            <person name="Theobald S."/>
            <person name="Kildgaard S."/>
            <person name="Isbrandt T."/>
            <person name="Kuo A."/>
            <person name="Sato A."/>
            <person name="Lyhne E.K."/>
            <person name="Kogle M.E."/>
            <person name="Wiebenga A."/>
            <person name="Kun R.S."/>
            <person name="Lubbers R.J."/>
            <person name="Makela M.R."/>
            <person name="Barry K."/>
            <person name="Chovatia M."/>
            <person name="Clum A."/>
            <person name="Daum C."/>
            <person name="Haridas S."/>
            <person name="He G."/>
            <person name="LaButti K."/>
            <person name="Lipzen A."/>
            <person name="Mondo S."/>
            <person name="Riley R."/>
            <person name="Salamov A."/>
            <person name="Simmons B.A."/>
            <person name="Magnuson J.K."/>
            <person name="Henrissat B."/>
            <person name="Mortensen U.H."/>
            <person name="Larsen T.O."/>
            <person name="Devries R.P."/>
            <person name="Grigoriev I.V."/>
            <person name="Machida M."/>
            <person name="Baker S.E."/>
            <person name="Andersen M.R."/>
        </authorList>
    </citation>
    <scope>NUCLEOTIDE SEQUENCE [LARGE SCALE GENOMIC DNA]</scope>
    <source>
        <strain evidence="1 2">CBS 117626</strain>
    </source>
</reference>
<dbReference type="OrthoDB" id="4496570at2759"/>